<dbReference type="Proteomes" id="UP000501058">
    <property type="component" value="Chromosome"/>
</dbReference>
<evidence type="ECO:0000256" key="2">
    <source>
        <dbReference type="SAM" id="SignalP"/>
    </source>
</evidence>
<evidence type="ECO:0000313" key="4">
    <source>
        <dbReference type="Proteomes" id="UP000501058"/>
    </source>
</evidence>
<keyword evidence="4" id="KW-1185">Reference proteome</keyword>
<dbReference type="InterPro" id="IPR028994">
    <property type="entry name" value="Integrin_alpha_N"/>
</dbReference>
<gene>
    <name evidence="3" type="ORF">G7070_17350</name>
</gene>
<evidence type="ECO:0000256" key="1">
    <source>
        <dbReference type="ARBA" id="ARBA00022729"/>
    </source>
</evidence>
<feature type="chain" id="PRO_5026246061" evidence="2">
    <location>
        <begin position="36"/>
        <end position="378"/>
    </location>
</feature>
<dbReference type="KEGG" id="prv:G7070_17350"/>
<dbReference type="Pfam" id="PF13517">
    <property type="entry name" value="FG-GAP_3"/>
    <property type="match status" value="2"/>
</dbReference>
<dbReference type="SUPFAM" id="SSF69318">
    <property type="entry name" value="Integrin alpha N-terminal domain"/>
    <property type="match status" value="1"/>
</dbReference>
<organism evidence="3 4">
    <name type="scientific">Propioniciclava coleopterorum</name>
    <dbReference type="NCBI Taxonomy" id="2714937"/>
    <lineage>
        <taxon>Bacteria</taxon>
        <taxon>Bacillati</taxon>
        <taxon>Actinomycetota</taxon>
        <taxon>Actinomycetes</taxon>
        <taxon>Propionibacteriales</taxon>
        <taxon>Propionibacteriaceae</taxon>
        <taxon>Propioniciclava</taxon>
    </lineage>
</organism>
<sequence length="378" mass="39125">MRPTLTRLRHRAIAAGLAVVLAAGLALTAPTDAHAAITGAPNKLDLLAVRGDGDLLLYRNTGSVSAPYSGGSVQLGHGWDGFGTVVAGDFDGDGRSDVFAAPPVVDSTVNQDARVYVNTWSGSGPLASTVRASIPAGTRLVAAGDLNGDGVDDLLRVSADGRLFVELSSLAEPGNGTFGGFGAPVGHGWGSFKEISLADMNRDGFADIIGRRDDGALWLYLNRGAGAWGTIPTSIVGPGRQIGWGWDGMRTIVVGDTTGDGWPDVLAVRDDGVLLSYTNSRSVTHPYSASRQVGHGWGGFSKLMLADFHTARATSLSIGPSDIDSYQGPAGVMTTVNGAQALRFSSNGIGWTSLAGGTPTTRWRSSCGRTSDAAWRPA</sequence>
<dbReference type="RefSeq" id="WP_166234787.1">
    <property type="nucleotide sequence ID" value="NZ_CP049865.1"/>
</dbReference>
<evidence type="ECO:0000313" key="3">
    <source>
        <dbReference type="EMBL" id="QIK73708.1"/>
    </source>
</evidence>
<dbReference type="PANTHER" id="PTHR44103:SF1">
    <property type="entry name" value="PROPROTEIN CONVERTASE P"/>
    <property type="match status" value="1"/>
</dbReference>
<keyword evidence="1 2" id="KW-0732">Signal</keyword>
<accession>A0A6G7YAP4</accession>
<dbReference type="EMBL" id="CP049865">
    <property type="protein sequence ID" value="QIK73708.1"/>
    <property type="molecule type" value="Genomic_DNA"/>
</dbReference>
<name>A0A6G7YAP4_9ACTN</name>
<dbReference type="PANTHER" id="PTHR44103">
    <property type="entry name" value="PROPROTEIN CONVERTASE P"/>
    <property type="match status" value="1"/>
</dbReference>
<reference evidence="3 4" key="1">
    <citation type="submission" date="2020-03" db="EMBL/GenBank/DDBJ databases">
        <title>Propioniciclava sp. nov., isolated from Hydrophilus acuminatus.</title>
        <authorList>
            <person name="Hyun D.-W."/>
            <person name="Bae J.-W."/>
        </authorList>
    </citation>
    <scope>NUCLEOTIDE SEQUENCE [LARGE SCALE GENOMIC DNA]</scope>
    <source>
        <strain evidence="3 4">HDW11</strain>
    </source>
</reference>
<feature type="signal peptide" evidence="2">
    <location>
        <begin position="1"/>
        <end position="35"/>
    </location>
</feature>
<proteinExistence type="predicted"/>
<dbReference type="Gene3D" id="2.130.10.130">
    <property type="entry name" value="Integrin alpha, N-terminal"/>
    <property type="match status" value="2"/>
</dbReference>
<protein>
    <submittedName>
        <fullName evidence="3">VCBS repeat-containing protein</fullName>
    </submittedName>
</protein>
<dbReference type="AlphaFoldDB" id="A0A6G7YAP4"/>
<dbReference type="InterPro" id="IPR013517">
    <property type="entry name" value="FG-GAP"/>
</dbReference>